<dbReference type="PANTHER" id="PTHR34676:SF8">
    <property type="entry name" value="TRANSMEMBRANE PROTEIN"/>
    <property type="match status" value="1"/>
</dbReference>
<reference evidence="1" key="1">
    <citation type="submission" date="2023-05" db="EMBL/GenBank/DDBJ databases">
        <title>Genome and transcriptome analyses reveal genes involved in the formation of fine ridges on petal epidermal cells in Hibiscus trionum.</title>
        <authorList>
            <person name="Koshimizu S."/>
            <person name="Masuda S."/>
            <person name="Ishii T."/>
            <person name="Shirasu K."/>
            <person name="Hoshino A."/>
            <person name="Arita M."/>
        </authorList>
    </citation>
    <scope>NUCLEOTIDE SEQUENCE</scope>
    <source>
        <strain evidence="1">Hamamatsu line</strain>
    </source>
</reference>
<accession>A0A9W7HIZ6</accession>
<protein>
    <recommendedName>
        <fullName evidence="3">UBN2 domain-containing protein</fullName>
    </recommendedName>
</protein>
<evidence type="ECO:0000313" key="2">
    <source>
        <dbReference type="Proteomes" id="UP001165190"/>
    </source>
</evidence>
<comment type="caution">
    <text evidence="1">The sequence shown here is derived from an EMBL/GenBank/DDBJ whole genome shotgun (WGS) entry which is preliminary data.</text>
</comment>
<organism evidence="1 2">
    <name type="scientific">Hibiscus trionum</name>
    <name type="common">Flower of an hour</name>
    <dbReference type="NCBI Taxonomy" id="183268"/>
    <lineage>
        <taxon>Eukaryota</taxon>
        <taxon>Viridiplantae</taxon>
        <taxon>Streptophyta</taxon>
        <taxon>Embryophyta</taxon>
        <taxon>Tracheophyta</taxon>
        <taxon>Spermatophyta</taxon>
        <taxon>Magnoliopsida</taxon>
        <taxon>eudicotyledons</taxon>
        <taxon>Gunneridae</taxon>
        <taxon>Pentapetalae</taxon>
        <taxon>rosids</taxon>
        <taxon>malvids</taxon>
        <taxon>Malvales</taxon>
        <taxon>Malvaceae</taxon>
        <taxon>Malvoideae</taxon>
        <taxon>Hibiscus</taxon>
    </lineage>
</organism>
<evidence type="ECO:0008006" key="3">
    <source>
        <dbReference type="Google" id="ProtNLM"/>
    </source>
</evidence>
<evidence type="ECO:0000313" key="1">
    <source>
        <dbReference type="EMBL" id="GMI78277.1"/>
    </source>
</evidence>
<name>A0A9W7HIZ6_HIBTR</name>
<sequence length="231" mass="26574">MRLFIKSSDYLFWDAIEDGPIIPMKRDDEGRLVPKRKNEISEDDKKKFQIDDNALHMLFCAFGPDIYSKVSSIESAKEVWDTLETTYEGTSDVKETKIGILNLSYKNFKMEPDKTVSKTFDCFSTIVNGIKGFGEIIPEDKLVWKLLYSLLEYWDGKRTAIIEAKNLKTLKLDELVGSLLTHEIMKLGREDEMEIEERRVEKLEVDKKKKLGVALKASLHEESTCNPLNPA</sequence>
<dbReference type="OrthoDB" id="10482155at2759"/>
<dbReference type="Pfam" id="PF14223">
    <property type="entry name" value="Retrotran_gag_2"/>
    <property type="match status" value="1"/>
</dbReference>
<dbReference type="PANTHER" id="PTHR34676">
    <property type="entry name" value="DUF4219 DOMAIN-CONTAINING PROTEIN-RELATED"/>
    <property type="match status" value="1"/>
</dbReference>
<dbReference type="EMBL" id="BSYR01000015">
    <property type="protein sequence ID" value="GMI78277.1"/>
    <property type="molecule type" value="Genomic_DNA"/>
</dbReference>
<dbReference type="AlphaFoldDB" id="A0A9W7HIZ6"/>
<keyword evidence="2" id="KW-1185">Reference proteome</keyword>
<gene>
    <name evidence="1" type="ORF">HRI_001497000</name>
</gene>
<proteinExistence type="predicted"/>
<dbReference type="Proteomes" id="UP001165190">
    <property type="component" value="Unassembled WGS sequence"/>
</dbReference>